<comment type="caution">
    <text evidence="3">The sequence shown here is derived from an EMBL/GenBank/DDBJ whole genome shotgun (WGS) entry which is preliminary data.</text>
</comment>
<sequence length="299" mass="34296">MSFRWSEDTTTKFVEHYLKHECLWNIKSVAYKNKQIKNSAYEDLEKTMNISGFTAKEIKAKIKNLRSTYSQELKKIKDSKKSGTGTDTIYVPTIKWFQIMDESLRNLNFNINGNADIDTDTNMDAEETISEGNNSSNTFREPEPKSKPMAKKKRLNQLTSMVSQLKEITETVNTKSTEEENEFEVFGKHVGLQLKAMPLTVALEAQEHIQLYINQIRRQQLQNASKQNRYNRSSTPSSFQSQPSPSNSMTSNPTSTYYTEDYYSEEQDSQEIPFTPQYSTTDGLLMSNILAEAMTDADV</sequence>
<evidence type="ECO:0000313" key="3">
    <source>
        <dbReference type="EMBL" id="KAK5648385.1"/>
    </source>
</evidence>
<evidence type="ECO:0000313" key="4">
    <source>
        <dbReference type="Proteomes" id="UP001329430"/>
    </source>
</evidence>
<name>A0AAN7VGP2_9COLE</name>
<feature type="domain" description="MADF" evidence="2">
    <location>
        <begin position="12"/>
        <end position="102"/>
    </location>
</feature>
<proteinExistence type="predicted"/>
<reference evidence="3 4" key="1">
    <citation type="journal article" date="2024" name="Insects">
        <title>An Improved Chromosome-Level Genome Assembly of the Firefly Pyrocoelia pectoralis.</title>
        <authorList>
            <person name="Fu X."/>
            <person name="Meyer-Rochow V.B."/>
            <person name="Ballantyne L."/>
            <person name="Zhu X."/>
        </authorList>
    </citation>
    <scope>NUCLEOTIDE SEQUENCE [LARGE SCALE GENOMIC DNA]</scope>
    <source>
        <strain evidence="3">XCY_ONT2</strain>
    </source>
</reference>
<dbReference type="AlphaFoldDB" id="A0AAN7VGP2"/>
<feature type="compositionally biased region" description="Low complexity" evidence="1">
    <location>
        <begin position="233"/>
        <end position="256"/>
    </location>
</feature>
<gene>
    <name evidence="3" type="ORF">RI129_003277</name>
</gene>
<dbReference type="Proteomes" id="UP001329430">
    <property type="component" value="Chromosome 2"/>
</dbReference>
<protein>
    <recommendedName>
        <fullName evidence="2">MADF domain-containing protein</fullName>
    </recommendedName>
</protein>
<dbReference type="SMART" id="SM00595">
    <property type="entry name" value="MADF"/>
    <property type="match status" value="1"/>
</dbReference>
<accession>A0AAN7VGP2</accession>
<feature type="region of interest" description="Disordered" evidence="1">
    <location>
        <begin position="223"/>
        <end position="256"/>
    </location>
</feature>
<feature type="region of interest" description="Disordered" evidence="1">
    <location>
        <begin position="127"/>
        <end position="153"/>
    </location>
</feature>
<dbReference type="PANTHER" id="PTHR21505:SF8">
    <property type="entry name" value="DPT-YFP REPRESSOR BY OVEREXPRESSION, ISOFORM D-RELATED"/>
    <property type="match status" value="1"/>
</dbReference>
<organism evidence="3 4">
    <name type="scientific">Pyrocoelia pectoralis</name>
    <dbReference type="NCBI Taxonomy" id="417401"/>
    <lineage>
        <taxon>Eukaryota</taxon>
        <taxon>Metazoa</taxon>
        <taxon>Ecdysozoa</taxon>
        <taxon>Arthropoda</taxon>
        <taxon>Hexapoda</taxon>
        <taxon>Insecta</taxon>
        <taxon>Pterygota</taxon>
        <taxon>Neoptera</taxon>
        <taxon>Endopterygota</taxon>
        <taxon>Coleoptera</taxon>
        <taxon>Polyphaga</taxon>
        <taxon>Elateriformia</taxon>
        <taxon>Elateroidea</taxon>
        <taxon>Lampyridae</taxon>
        <taxon>Lampyrinae</taxon>
        <taxon>Pyrocoelia</taxon>
    </lineage>
</organism>
<dbReference type="PROSITE" id="PS51029">
    <property type="entry name" value="MADF"/>
    <property type="match status" value="1"/>
</dbReference>
<dbReference type="PANTHER" id="PTHR21505">
    <property type="entry name" value="MADF DOMAIN-CONTAINING PROTEIN-RELATED"/>
    <property type="match status" value="1"/>
</dbReference>
<evidence type="ECO:0000256" key="1">
    <source>
        <dbReference type="SAM" id="MobiDB-lite"/>
    </source>
</evidence>
<dbReference type="EMBL" id="JAVRBK010000002">
    <property type="protein sequence ID" value="KAK5648385.1"/>
    <property type="molecule type" value="Genomic_DNA"/>
</dbReference>
<feature type="compositionally biased region" description="Polar residues" evidence="1">
    <location>
        <begin position="223"/>
        <end position="232"/>
    </location>
</feature>
<dbReference type="Pfam" id="PF10545">
    <property type="entry name" value="MADF_DNA_bdg"/>
    <property type="match status" value="1"/>
</dbReference>
<feature type="compositionally biased region" description="Polar residues" evidence="1">
    <location>
        <begin position="130"/>
        <end position="139"/>
    </location>
</feature>
<keyword evidence="4" id="KW-1185">Reference proteome</keyword>
<dbReference type="InterPro" id="IPR006578">
    <property type="entry name" value="MADF-dom"/>
</dbReference>
<evidence type="ECO:0000259" key="2">
    <source>
        <dbReference type="PROSITE" id="PS51029"/>
    </source>
</evidence>